<evidence type="ECO:0000313" key="5">
    <source>
        <dbReference type="Proteomes" id="UP000663923"/>
    </source>
</evidence>
<name>A0ABX7T9S0_9SPHN</name>
<reference evidence="4 5" key="1">
    <citation type="submission" date="2021-03" db="EMBL/GenBank/DDBJ databases">
        <title>Complete genome of Parasphingorhabdus_sp.JHSY0214.</title>
        <authorList>
            <person name="Yoo J.H."/>
            <person name="Bae J.W."/>
        </authorList>
    </citation>
    <scope>NUCLEOTIDE SEQUENCE [LARGE SCALE GENOMIC DNA]</scope>
    <source>
        <strain evidence="4 5">JHSY0214</strain>
    </source>
</reference>
<evidence type="ECO:0000256" key="2">
    <source>
        <dbReference type="SAM" id="MobiDB-lite"/>
    </source>
</evidence>
<dbReference type="Gene3D" id="2.40.50.100">
    <property type="match status" value="1"/>
</dbReference>
<keyword evidence="1" id="KW-0175">Coiled coil</keyword>
<feature type="region of interest" description="Disordered" evidence="2">
    <location>
        <begin position="160"/>
        <end position="182"/>
    </location>
</feature>
<protein>
    <submittedName>
        <fullName evidence="4">HlyD family efflux transporter periplasmic adaptor subunit</fullName>
    </submittedName>
</protein>
<evidence type="ECO:0000313" key="4">
    <source>
        <dbReference type="EMBL" id="QTD57843.1"/>
    </source>
</evidence>
<dbReference type="Gene3D" id="2.40.420.20">
    <property type="match status" value="1"/>
</dbReference>
<sequence length="453" mass="48364">MGGLILLAAIAIAALLIFLRAGPEEKPPEENIPLVQAQPLEIRSGNLMVRGSGTIRAREELTLSAEVAGKLVYVNPRLREGQSVSRGTTLFRIDTSDYRNAVQTAQADVASQNVAVMEAREEVSLAKAELARFQQRGASSNAYASVDDSDYAARILPPDMLTQNQRPDSPQTGSGGATNGLATREPQLQSARAALRRAQAQLSDAQTALRRTTVRAPFSGVVRSEEIALGSYVAPGQSLGTMVGTADFEAVIPLSETEAALIPALWRPGGNRIEASVYSDYGGTRYRWQAFVDRANSVLNPQTRTIDVFLRIPNPLRGGAPAVVQKEGQESAGASGAPPLFVGSFVDAEITGRALDQYAVLPLEALRPGNQIWLVQNGKLRIVDVEIYQRTDTQALIGTAGLGAKPRVILGTLKTATDGQRVRVAEDRNAAAKAGKAKTGKPKTTKSETDKTE</sequence>
<accession>A0ABX7T9S0</accession>
<feature type="domain" description="Multidrug resistance protein MdtA-like barrel-sandwich hybrid" evidence="3">
    <location>
        <begin position="62"/>
        <end position="243"/>
    </location>
</feature>
<keyword evidence="5" id="KW-1185">Reference proteome</keyword>
<dbReference type="PANTHER" id="PTHR30469">
    <property type="entry name" value="MULTIDRUG RESISTANCE PROTEIN MDTA"/>
    <property type="match status" value="1"/>
</dbReference>
<dbReference type="EMBL" id="CP071794">
    <property type="protein sequence ID" value="QTD57843.1"/>
    <property type="molecule type" value="Genomic_DNA"/>
</dbReference>
<dbReference type="Gene3D" id="1.10.287.470">
    <property type="entry name" value="Helix hairpin bin"/>
    <property type="match status" value="1"/>
</dbReference>
<feature type="coiled-coil region" evidence="1">
    <location>
        <begin position="188"/>
        <end position="215"/>
    </location>
</feature>
<organism evidence="4 5">
    <name type="scientific">Parasphingorhabdus cellanae</name>
    <dbReference type="NCBI Taxonomy" id="2806553"/>
    <lineage>
        <taxon>Bacteria</taxon>
        <taxon>Pseudomonadati</taxon>
        <taxon>Pseudomonadota</taxon>
        <taxon>Alphaproteobacteria</taxon>
        <taxon>Sphingomonadales</taxon>
        <taxon>Sphingomonadaceae</taxon>
        <taxon>Parasphingorhabdus</taxon>
    </lineage>
</organism>
<dbReference type="Pfam" id="PF25917">
    <property type="entry name" value="BSH_RND"/>
    <property type="match status" value="1"/>
</dbReference>
<dbReference type="SUPFAM" id="SSF111369">
    <property type="entry name" value="HlyD-like secretion proteins"/>
    <property type="match status" value="2"/>
</dbReference>
<dbReference type="Gene3D" id="2.40.30.170">
    <property type="match status" value="1"/>
</dbReference>
<dbReference type="PANTHER" id="PTHR30469:SF12">
    <property type="entry name" value="MULTIDRUG RESISTANCE PROTEIN MDTA"/>
    <property type="match status" value="1"/>
</dbReference>
<evidence type="ECO:0000259" key="3">
    <source>
        <dbReference type="Pfam" id="PF25917"/>
    </source>
</evidence>
<evidence type="ECO:0000256" key="1">
    <source>
        <dbReference type="SAM" id="Coils"/>
    </source>
</evidence>
<proteinExistence type="predicted"/>
<dbReference type="InterPro" id="IPR058625">
    <property type="entry name" value="MdtA-like_BSH"/>
</dbReference>
<feature type="compositionally biased region" description="Basic residues" evidence="2">
    <location>
        <begin position="435"/>
        <end position="444"/>
    </location>
</feature>
<dbReference type="Proteomes" id="UP000663923">
    <property type="component" value="Chromosome"/>
</dbReference>
<feature type="compositionally biased region" description="Polar residues" evidence="2">
    <location>
        <begin position="161"/>
        <end position="172"/>
    </location>
</feature>
<feature type="region of interest" description="Disordered" evidence="2">
    <location>
        <begin position="422"/>
        <end position="453"/>
    </location>
</feature>
<gene>
    <name evidence="4" type="ORF">J4G78_12335</name>
</gene>